<evidence type="ECO:0000313" key="1">
    <source>
        <dbReference type="EMBL" id="MDP8173157.1"/>
    </source>
</evidence>
<sequence>MNVALNCGNCGSANLRVRTSEKIGLLTVDIVGYCNNCGSKHEIVASIKKVSTPIYQERPEVLRINKPLMKVDLNTKDLFEEK</sequence>
<dbReference type="RefSeq" id="WP_211597611.1">
    <property type="nucleotide sequence ID" value="NZ_JASAYN010000006.1"/>
</dbReference>
<accession>A0AAJ6NAF3</accession>
<name>A0AAJ6NAF3_9PAST</name>
<organism evidence="1 2">
    <name type="scientific">Phocoenobacter skyensis</name>
    <dbReference type="NCBI Taxonomy" id="97481"/>
    <lineage>
        <taxon>Bacteria</taxon>
        <taxon>Pseudomonadati</taxon>
        <taxon>Pseudomonadota</taxon>
        <taxon>Gammaproteobacteria</taxon>
        <taxon>Pasteurellales</taxon>
        <taxon>Pasteurellaceae</taxon>
        <taxon>Phocoenobacter</taxon>
    </lineage>
</organism>
<protein>
    <submittedName>
        <fullName evidence="1">Uncharacterized protein</fullName>
    </submittedName>
</protein>
<comment type="caution">
    <text evidence="1">The sequence shown here is derived from an EMBL/GenBank/DDBJ whole genome shotgun (WGS) entry which is preliminary data.</text>
</comment>
<gene>
    <name evidence="1" type="ORF">QJU93_07275</name>
</gene>
<proteinExistence type="predicted"/>
<dbReference type="EMBL" id="JASAYQ010000011">
    <property type="protein sequence ID" value="MDP8173157.1"/>
    <property type="molecule type" value="Genomic_DNA"/>
</dbReference>
<dbReference type="Proteomes" id="UP001236239">
    <property type="component" value="Unassembled WGS sequence"/>
</dbReference>
<evidence type="ECO:0000313" key="2">
    <source>
        <dbReference type="Proteomes" id="UP001236239"/>
    </source>
</evidence>
<dbReference type="AlphaFoldDB" id="A0AAJ6NAF3"/>
<reference evidence="1" key="1">
    <citation type="journal article" date="2023" name="Front. Microbiol.">
        <title>Phylogeography and host specificity of Pasteurellaceae pathogenic to sea-farmed fish in the north-east Atlantic.</title>
        <authorList>
            <person name="Gulla S."/>
            <person name="Colquhoun D.J."/>
            <person name="Olsen A.B."/>
            <person name="Spilsberg B."/>
            <person name="Lagesen K."/>
            <person name="Aakesson C.P."/>
            <person name="Strom S."/>
            <person name="Manji F."/>
            <person name="Birkbeck T.H."/>
            <person name="Nilsen H.K."/>
        </authorList>
    </citation>
    <scope>NUCLEOTIDE SEQUENCE</scope>
    <source>
        <strain evidence="1">TW16_20</strain>
    </source>
</reference>